<dbReference type="InterPro" id="IPR010502">
    <property type="entry name" value="Carb-bd_dom_fam9"/>
</dbReference>
<dbReference type="EMBL" id="JAVDSB010000003">
    <property type="protein sequence ID" value="MDR6551043.1"/>
    <property type="molecule type" value="Genomic_DNA"/>
</dbReference>
<dbReference type="RefSeq" id="WP_310226400.1">
    <property type="nucleotide sequence ID" value="NZ_JAVDSB010000003.1"/>
</dbReference>
<dbReference type="PROSITE" id="PS51272">
    <property type="entry name" value="SLH"/>
    <property type="match status" value="3"/>
</dbReference>
<comment type="caution">
    <text evidence="3">The sequence shown here is derived from an EMBL/GenBank/DDBJ whole genome shotgun (WGS) entry which is preliminary data.</text>
</comment>
<evidence type="ECO:0000256" key="1">
    <source>
        <dbReference type="SAM" id="SignalP"/>
    </source>
</evidence>
<dbReference type="InterPro" id="IPR011050">
    <property type="entry name" value="Pectin_lyase_fold/virulence"/>
</dbReference>
<dbReference type="Pfam" id="PF00395">
    <property type="entry name" value="SLH"/>
    <property type="match status" value="3"/>
</dbReference>
<dbReference type="InterPro" id="IPR003343">
    <property type="entry name" value="Big_2"/>
</dbReference>
<feature type="domain" description="SLH" evidence="2">
    <location>
        <begin position="2079"/>
        <end position="2142"/>
    </location>
</feature>
<dbReference type="InterPro" id="IPR013320">
    <property type="entry name" value="ConA-like_dom_sf"/>
</dbReference>
<dbReference type="Gene3D" id="2.60.40.1190">
    <property type="match status" value="1"/>
</dbReference>
<organism evidence="3 4">
    <name type="scientific">Paenibacillus qinlingensis</name>
    <dbReference type="NCBI Taxonomy" id="1837343"/>
    <lineage>
        <taxon>Bacteria</taxon>
        <taxon>Bacillati</taxon>
        <taxon>Bacillota</taxon>
        <taxon>Bacilli</taxon>
        <taxon>Bacillales</taxon>
        <taxon>Paenibacillaceae</taxon>
        <taxon>Paenibacillus</taxon>
    </lineage>
</organism>
<accession>A0ABU1NU85</accession>
<dbReference type="Pfam" id="PF06452">
    <property type="entry name" value="CBM9_1"/>
    <property type="match status" value="1"/>
</dbReference>
<dbReference type="Pfam" id="PF02368">
    <property type="entry name" value="Big_2"/>
    <property type="match status" value="1"/>
</dbReference>
<dbReference type="SMART" id="SM00710">
    <property type="entry name" value="PbH1"/>
    <property type="match status" value="15"/>
</dbReference>
<dbReference type="SUPFAM" id="SSF49899">
    <property type="entry name" value="Concanavalin A-like lectins/glucanases"/>
    <property type="match status" value="1"/>
</dbReference>
<protein>
    <submittedName>
        <fullName evidence="3">Polygalacturonase</fullName>
    </submittedName>
</protein>
<feature type="domain" description="SLH" evidence="2">
    <location>
        <begin position="2018"/>
        <end position="2078"/>
    </location>
</feature>
<dbReference type="InterPro" id="IPR008964">
    <property type="entry name" value="Invasin/intimin_cell_adhesion"/>
</dbReference>
<dbReference type="PANTHER" id="PTHR43308:SF5">
    <property type="entry name" value="S-LAYER PROTEIN _ PEPTIDOGLYCAN ENDO-BETA-N-ACETYLGLUCOSAMINIDASE"/>
    <property type="match status" value="1"/>
</dbReference>
<dbReference type="PANTHER" id="PTHR43308">
    <property type="entry name" value="OUTER MEMBRANE PROTEIN ALPHA-RELATED"/>
    <property type="match status" value="1"/>
</dbReference>
<feature type="domain" description="SLH" evidence="2">
    <location>
        <begin position="2150"/>
        <end position="2210"/>
    </location>
</feature>
<gene>
    <name evidence="3" type="ORF">J2736_002230</name>
</gene>
<name>A0ABU1NU85_9BACL</name>
<dbReference type="Pfam" id="PF12708">
    <property type="entry name" value="Pect-lyase_RHGA_epim"/>
    <property type="match status" value="2"/>
</dbReference>
<dbReference type="SUPFAM" id="SSF49373">
    <property type="entry name" value="Invasin/intimin cell-adhesion fragments"/>
    <property type="match status" value="1"/>
</dbReference>
<dbReference type="InterPro" id="IPR024535">
    <property type="entry name" value="RHGA/B-epi-like_pectate_lyase"/>
</dbReference>
<keyword evidence="1" id="KW-0732">Signal</keyword>
<dbReference type="InterPro" id="IPR059177">
    <property type="entry name" value="GH29D-like_dom"/>
</dbReference>
<dbReference type="InterPro" id="IPR051465">
    <property type="entry name" value="Cell_Envelope_Struct_Comp"/>
</dbReference>
<keyword evidence="4" id="KW-1185">Reference proteome</keyword>
<dbReference type="SMART" id="SM00635">
    <property type="entry name" value="BID_2"/>
    <property type="match status" value="1"/>
</dbReference>
<dbReference type="InterPro" id="IPR012334">
    <property type="entry name" value="Pectin_lyas_fold"/>
</dbReference>
<dbReference type="SUPFAM" id="SSF49344">
    <property type="entry name" value="CBD9-like"/>
    <property type="match status" value="1"/>
</dbReference>
<feature type="chain" id="PRO_5046904082" evidence="1">
    <location>
        <begin position="28"/>
        <end position="2210"/>
    </location>
</feature>
<evidence type="ECO:0000313" key="3">
    <source>
        <dbReference type="EMBL" id="MDR6551043.1"/>
    </source>
</evidence>
<dbReference type="InterPro" id="IPR006626">
    <property type="entry name" value="PbH1"/>
</dbReference>
<dbReference type="Proteomes" id="UP001267290">
    <property type="component" value="Unassembled WGS sequence"/>
</dbReference>
<dbReference type="Gene3D" id="2.60.40.1080">
    <property type="match status" value="1"/>
</dbReference>
<sequence>MKAFKQKCSLLLVLAMLLSLLPLPVVGDVTTTPAYADSVIPTANLDLWLKADAGVTADANGKVSQWADQSGQGNHVSQTVDGKFPSLVTDAVYGKPAIRFDGDVNGNKKQFLSKQLSVPYTGNSTVIMVMKLNSLKQFSNKGIFATDIASNIGAWAIATNYTSDPSTAVQKLIAFGPLSSGTANSDLESASTLNTAILTVTHDQDKGEVKAYQNGVSSGGRTNDSLKTMGTFKHYVIGKSYSPSNLHMAADVSEVLVYQRVLSTSERQAVENYLTNKYYAVSPVVANVPSGAITAGQAVTLSTPTVGASVYYTLDSSDPLTSGTRLLYSSPIVISNNTTIKAAAKGNGLTDSPVSTFTYTLTNKLVAPTSSVPTGNVSFGKMVTLTSSAGTTIRYTIDGTDPKTSASGKDYTAPFSIVANTKLRAYAIKAGMTDSDESVYNYTVTLAEPVKANAVSGAIFNGGKIKLTSTIDGASIYYTLDGSDPVSSGTKLLYTAPIVVTAATTIKTYAELNGTVGTAVAQYEYTIYTPTSTSSVTNLPDSYYNRDGLENMPHLNYEAMKVANVKDFGAIGDGNASDAEAFEKAINALNSVDGGVVYVPKGFYYFPFDLTDPLNRWAWKRNYNNVHFIGEGDESVIRFKLPGIPTLPEGRTWTNRNGVFSGFAYGWRIDGKDISYKDLAFSWYPRYDARGGAGGYTVATSGENIQMNRVTIDQGNIGAVFWQNTKNVYVVDTQVRNTAADSIHFANVANVVAAYNLVDGANDDSIASIDDKEYNVADNHQYLHNTILNSYWGRGITVTGTNSRVEDNWLENIKSSGVYTNNGGQSSVSGNGHDTEHLLIKNNTIVRSGLMGLNDNQKGAIAFNQYKDDLIVDNNHIYGGQSHGIYFNPWGPASTISNVRIKNNEIAAVAGSAMVFNSNIKVNNIDIMNNDMFGNELRLPPIDPSINFNASVLSGNVNLSNNKVSGTVSNTTYAYGFPKVTTQPVYTDPYAAIAAEPSEIAWAGAPIVTTAANEINVKNYGAKGDGSTNDTQAFYDALDAIPASGGTLRIPAGTYVLPPMPGKETRPYSQIKHHLLLEGRDNVHIVGDGDSSVLHFTSADHYGIRLLNATNSSIRNVKLELANKPFLRHNRSLLDITGSKGIVAEHVTVANSGGSGIQVDASTGVSIQGSTVIGSNMSGILLVASRQVYVENSTLKGNRDHAIFVNKQGSLARQSEYIRLAGNVIDGEGNSEQSGIAFASGDNILATGNTIKNTHMAGVLFYYTSEVYPTDKITVTGNTLINTNTGTNTLTYGAISSMMSKGGNFTITENTIQSTPYSGIWVKDSTLQSLKLTANSFTDTATKGGAIIDIASDQLKTIQQYTANTDQIAVQTKPERISSGSGWAIEVTIQNLMTLQPSSGGTVSVTSPMEWAASFAPVTFGEIAPSQSTTVRIPIPAPLPANIGAVPYSLKIDQIGTITNLTRSVNFYASAETQMPPVIDGTASEWMDTNAAMLNQASQVKFTASDWAGADDLSATGYVKHDATNLYFSVVVKDNVHTQTNTGSDIWRGDSLQLAIDAGRATTSGQSGYSSELTFALTADNQPAKWRSTAPNGKATGNQFSSALAVKRDEANKTTTYELALPWTEILPDALINAPERIGISFLINDDDGAGRRGWIEYMSGIGSSKNPSLYGDLLLVQTPTNIAATGVMLDKGTLQFDLVNPQTTQKLTAAVLPANATNKDVTWISSNPAVATVAVDGTVTAHAVGNSVITVTTVDGGFTATSQVTVGNSTTTNSSSPIGGSVGIKEGKVELTDAGIVISLDAASKVSESKDGNKLTSIQVNDDLMAKALDAIENNGKGNKTIIIQENESSGLQLEISGKAAAALEKEKDTMLTLIVGKQTMNVPASLLDFEQLAQEWQVKQDDLKVKFVVKPASQDDKKKVNSLATTTGVTLATEVINFGILVEAGNRQQDIHSYGSMYLTQTMTFQAISNVNKVTGVMIDQTTGEMVFVPATFTVVNGQTVATLRSNGSGIFAIVQSDKNFKDMKGHWAEDDVITLASKLLVKGMTSDGFDPEAAVTRAQFAVMLSRSLGLTHQKSTKQEFKDVHEADWFSRQLNAALQAGLIDGYADGTMRPNDTITREQMAVMIARALQFTKSDIQLVNGQKRPLVSSFADHALMEEWAKDAINKCLETGLMQGISESSFGADANATRAQAAVTLSRLLKYAKFIN</sequence>
<dbReference type="CDD" id="cd09621">
    <property type="entry name" value="CBM9_like_5"/>
    <property type="match status" value="1"/>
</dbReference>
<dbReference type="InterPro" id="IPR001119">
    <property type="entry name" value="SLH_dom"/>
</dbReference>
<proteinExistence type="predicted"/>
<evidence type="ECO:0000259" key="2">
    <source>
        <dbReference type="PROSITE" id="PS51272"/>
    </source>
</evidence>
<feature type="signal peptide" evidence="1">
    <location>
        <begin position="1"/>
        <end position="27"/>
    </location>
</feature>
<evidence type="ECO:0000313" key="4">
    <source>
        <dbReference type="Proteomes" id="UP001267290"/>
    </source>
</evidence>
<dbReference type="Gene3D" id="2.160.20.10">
    <property type="entry name" value="Single-stranded right-handed beta-helix, Pectin lyase-like"/>
    <property type="match status" value="2"/>
</dbReference>
<dbReference type="SUPFAM" id="SSF51126">
    <property type="entry name" value="Pectin lyase-like"/>
    <property type="match status" value="3"/>
</dbReference>
<reference evidence="3 4" key="1">
    <citation type="submission" date="2023-07" db="EMBL/GenBank/DDBJ databases">
        <title>Sorghum-associated microbial communities from plants grown in Nebraska, USA.</title>
        <authorList>
            <person name="Schachtman D."/>
        </authorList>
    </citation>
    <scope>NUCLEOTIDE SEQUENCE [LARGE SCALE GENOMIC DNA]</scope>
    <source>
        <strain evidence="3 4">CC258</strain>
    </source>
</reference>
<dbReference type="Pfam" id="PF13290">
    <property type="entry name" value="CHB_HEX_C_1"/>
    <property type="match status" value="3"/>
</dbReference>